<proteinExistence type="predicted"/>
<accession>C9SQ41</accession>
<feature type="region of interest" description="Disordered" evidence="1">
    <location>
        <begin position="155"/>
        <end position="197"/>
    </location>
</feature>
<dbReference type="GeneID" id="9527501"/>
<evidence type="ECO:0000256" key="1">
    <source>
        <dbReference type="SAM" id="MobiDB-lite"/>
    </source>
</evidence>
<name>C9SQ41_VERA1</name>
<dbReference type="Proteomes" id="UP000008698">
    <property type="component" value="Unassembled WGS sequence"/>
</dbReference>
<feature type="compositionally biased region" description="Basic and acidic residues" evidence="1">
    <location>
        <begin position="1"/>
        <end position="25"/>
    </location>
</feature>
<organism evidence="3">
    <name type="scientific">Verticillium alfalfae (strain VaMs.102 / ATCC MYA-4576 / FGSC 10136)</name>
    <name type="common">Verticillium wilt of alfalfa</name>
    <name type="synonym">Verticillium albo-atrum</name>
    <dbReference type="NCBI Taxonomy" id="526221"/>
    <lineage>
        <taxon>Eukaryota</taxon>
        <taxon>Fungi</taxon>
        <taxon>Dikarya</taxon>
        <taxon>Ascomycota</taxon>
        <taxon>Pezizomycotina</taxon>
        <taxon>Sordariomycetes</taxon>
        <taxon>Hypocreomycetidae</taxon>
        <taxon>Glomerellales</taxon>
        <taxon>Plectosphaerellaceae</taxon>
        <taxon>Verticillium</taxon>
    </lineage>
</organism>
<feature type="compositionally biased region" description="Basic and acidic residues" evidence="1">
    <location>
        <begin position="42"/>
        <end position="51"/>
    </location>
</feature>
<dbReference type="HOGENOM" id="CLU_1284147_0_0_1"/>
<feature type="region of interest" description="Disordered" evidence="1">
    <location>
        <begin position="1"/>
        <end position="134"/>
    </location>
</feature>
<evidence type="ECO:0000313" key="2">
    <source>
        <dbReference type="EMBL" id="EEY20966.1"/>
    </source>
</evidence>
<dbReference type="EMBL" id="DS985222">
    <property type="protein sequence ID" value="EEY20966.1"/>
    <property type="molecule type" value="Genomic_DNA"/>
</dbReference>
<protein>
    <submittedName>
        <fullName evidence="2">Predicted protein</fullName>
    </submittedName>
</protein>
<keyword evidence="3" id="KW-1185">Reference proteome</keyword>
<sequence length="215" mass="22332">MDEARRRCTRQQREAVARLGGRGETDAGAQVHEQEGNAIGELAEREGKDAELQAGPGGRKRGGKGDDAPQEGGDGLGAGAGAELETRLHQHEDGLSEQLDDGGGTIDAEGQDEVDDGLMDGGAGAGSRGGSGAGMATRRLYRAIEEDGKVVDLELGRQAEERGGQITQEELVGEKGEGARGDLQGDEQRGAMNGSRLGASTSRYVGCCARSICRR</sequence>
<evidence type="ECO:0000313" key="3">
    <source>
        <dbReference type="Proteomes" id="UP000008698"/>
    </source>
</evidence>
<dbReference type="AlphaFoldDB" id="C9SQ41"/>
<dbReference type="RefSeq" id="XP_003002505.1">
    <property type="nucleotide sequence ID" value="XM_003002459.1"/>
</dbReference>
<dbReference type="KEGG" id="val:VDBG_07076"/>
<feature type="compositionally biased region" description="Acidic residues" evidence="1">
    <location>
        <begin position="109"/>
        <end position="118"/>
    </location>
</feature>
<feature type="compositionally biased region" description="Gly residues" evidence="1">
    <location>
        <begin position="119"/>
        <end position="133"/>
    </location>
</feature>
<feature type="compositionally biased region" description="Basic and acidic residues" evidence="1">
    <location>
        <begin position="84"/>
        <end position="94"/>
    </location>
</feature>
<reference evidence="3" key="1">
    <citation type="journal article" date="2011" name="PLoS Pathog.">
        <title>Comparative genomics yields insights into niche adaptation of plant vascular wilt pathogens.</title>
        <authorList>
            <person name="Klosterman S.J."/>
            <person name="Subbarao K.V."/>
            <person name="Kang S."/>
            <person name="Veronese P."/>
            <person name="Gold S.E."/>
            <person name="Thomma B.P.H.J."/>
            <person name="Chen Z."/>
            <person name="Henrissat B."/>
            <person name="Lee Y.-H."/>
            <person name="Park J."/>
            <person name="Garcia-Pedrajas M.D."/>
            <person name="Barbara D.J."/>
            <person name="Anchieta A."/>
            <person name="de Jonge R."/>
            <person name="Santhanam P."/>
            <person name="Maruthachalam K."/>
            <person name="Atallah Z."/>
            <person name="Amyotte S.G."/>
            <person name="Paz Z."/>
            <person name="Inderbitzin P."/>
            <person name="Hayes R.J."/>
            <person name="Heiman D.I."/>
            <person name="Young S."/>
            <person name="Zeng Q."/>
            <person name="Engels R."/>
            <person name="Galagan J."/>
            <person name="Cuomo C.A."/>
            <person name="Dobinson K.F."/>
            <person name="Ma L.-J."/>
        </authorList>
    </citation>
    <scope>NUCLEOTIDE SEQUENCE [LARGE SCALE GENOMIC DNA]</scope>
    <source>
        <strain evidence="3">VaMs.102 / ATCC MYA-4576 / FGSC 10136</strain>
    </source>
</reference>
<gene>
    <name evidence="2" type="ORF">VDBG_07076</name>
</gene>